<comment type="caution">
    <text evidence="2">The sequence shown here is derived from an EMBL/GenBank/DDBJ whole genome shotgun (WGS) entry which is preliminary data.</text>
</comment>
<gene>
    <name evidence="2" type="ORF">A2704_01125</name>
</gene>
<protein>
    <submittedName>
        <fullName evidence="2">Uncharacterized protein</fullName>
    </submittedName>
</protein>
<proteinExistence type="predicted"/>
<sequence>MEHKEHPSESFRILQVVGVVAVLIGSFYLYGFAFNPQKQMDDINIQVAQDAITQYKIVLKSGDPIQICVQAGMVSAALLQAKDEEAYLKWKKTEDANCARAGVPNY</sequence>
<organism evidence="2 3">
    <name type="scientific">Candidatus Kaiserbacteria bacterium RIFCSPHIGHO2_01_FULL_54_36b</name>
    <dbReference type="NCBI Taxonomy" id="1798483"/>
    <lineage>
        <taxon>Bacteria</taxon>
        <taxon>Candidatus Kaiseribacteriota</taxon>
    </lineage>
</organism>
<reference evidence="2 3" key="1">
    <citation type="journal article" date="2016" name="Nat. Commun.">
        <title>Thousands of microbial genomes shed light on interconnected biogeochemical processes in an aquifer system.</title>
        <authorList>
            <person name="Anantharaman K."/>
            <person name="Brown C.T."/>
            <person name="Hug L.A."/>
            <person name="Sharon I."/>
            <person name="Castelle C.J."/>
            <person name="Probst A.J."/>
            <person name="Thomas B.C."/>
            <person name="Singh A."/>
            <person name="Wilkins M.J."/>
            <person name="Karaoz U."/>
            <person name="Brodie E.L."/>
            <person name="Williams K.H."/>
            <person name="Hubbard S.S."/>
            <person name="Banfield J.F."/>
        </authorList>
    </citation>
    <scope>NUCLEOTIDE SEQUENCE [LARGE SCALE GENOMIC DNA]</scope>
</reference>
<dbReference type="EMBL" id="MFKW01000077">
    <property type="protein sequence ID" value="OGG49283.1"/>
    <property type="molecule type" value="Genomic_DNA"/>
</dbReference>
<evidence type="ECO:0000256" key="1">
    <source>
        <dbReference type="SAM" id="Phobius"/>
    </source>
</evidence>
<keyword evidence="1" id="KW-0812">Transmembrane</keyword>
<evidence type="ECO:0000313" key="3">
    <source>
        <dbReference type="Proteomes" id="UP000176445"/>
    </source>
</evidence>
<feature type="transmembrane region" description="Helical" evidence="1">
    <location>
        <begin position="12"/>
        <end position="30"/>
    </location>
</feature>
<accession>A0A1F6CJ54</accession>
<keyword evidence="1" id="KW-0472">Membrane</keyword>
<keyword evidence="1" id="KW-1133">Transmembrane helix</keyword>
<dbReference type="AlphaFoldDB" id="A0A1F6CJ54"/>
<name>A0A1F6CJ54_9BACT</name>
<evidence type="ECO:0000313" key="2">
    <source>
        <dbReference type="EMBL" id="OGG49283.1"/>
    </source>
</evidence>
<dbReference type="Proteomes" id="UP000176445">
    <property type="component" value="Unassembled WGS sequence"/>
</dbReference>